<accession>A0A1I1A341</accession>
<name>A0A1I1A341_9BACI</name>
<dbReference type="RefSeq" id="WP_090240644.1">
    <property type="nucleotide sequence ID" value="NZ_FOJW01000016.1"/>
</dbReference>
<dbReference type="Gene3D" id="3.30.1490.20">
    <property type="entry name" value="ATP-grasp fold, A domain"/>
    <property type="match status" value="1"/>
</dbReference>
<dbReference type="EMBL" id="FOJW01000016">
    <property type="protein sequence ID" value="SFB32391.1"/>
    <property type="molecule type" value="Genomic_DNA"/>
</dbReference>
<dbReference type="STRING" id="237679.SAMN04488072_1162"/>
<sequence length="822" mass="95563">MATLKEKQLPQTLHIIDTLIEAADHFSDLVKQKNLNQSIYIFSSIVDGFSAIEKTLAKTKSDEMKQNKESIERSIHFIAKQMEQGNFLKISEVIQFSLMPQFRELKRTFEACIPGEQATEPITIGVYSSRANPRIAYPEERINAYVEEAERQGVDLIFFSSEDVDFENKQINADIFKANEWQKMVSPFPDVINNIAPSSRIQQTRTERKLRRELPFTSFYVGNKFHLPKKLVKYRKYANLLVPFKMCRHENIIHEFMQENKIVVFKPIMGRRGENIFFVEKRGNRYSLLDHKKEQIIGQEKFNEWLHKVILKRKNSYLVQRYIHSRTKSDEPFHIRAHVQKNGDGSWQLTKIYPRVGSKKSNLSNIANEGRIEELGPFLEREFGGQGKEYEQKTLEIAIGLTRHLDHIHGLALDELGIDLTIDQNGRFWLHEVNNGPQTLFHEKERAANTVAYAAYIAKNGIVHTNELAERKPIKDQFESRYTNLTWVESTEQSRIGMLMQNNEPDELAVSCARTAHNESVDFFYFTPKDIDFDEMVIRGYFYENAKWIPKVVEYPDVIYDHLRMRGTKRYRIIYEELEEIPFTNELSVNSVSRSNIYDHLTDANDLKDVTIPYQKVSRVKDILHFVEQFGDVMLKPDRSASKDCYCISKSAIDHYMMSDEKKNKQYSEIGLTQHLREKIKKGSFVVQQHVKTLTTDGQSSNIRIHMMKDGNGEWSLVSSDPVLEHDGSSRTDNENNWLVQHYGEKCAENLKKQLPALSHKIVTVLERIHAEHFHVVTLDFTVDEKTDLRFVEADFDNRGIDDVKTAQHAIAYAVHLSEGQI</sequence>
<dbReference type="Gene3D" id="3.30.470.20">
    <property type="entry name" value="ATP-grasp fold, B domain"/>
    <property type="match status" value="1"/>
</dbReference>
<dbReference type="Pfam" id="PF14398">
    <property type="entry name" value="ATPgrasp_YheCD"/>
    <property type="match status" value="2"/>
</dbReference>
<protein>
    <submittedName>
        <fullName evidence="2">YheC/D like ATP-grasp</fullName>
    </submittedName>
</protein>
<dbReference type="InterPro" id="IPR013815">
    <property type="entry name" value="ATP_grasp_subdomain_1"/>
</dbReference>
<dbReference type="SUPFAM" id="SSF56059">
    <property type="entry name" value="Glutathione synthetase ATP-binding domain-like"/>
    <property type="match status" value="1"/>
</dbReference>
<evidence type="ECO:0000259" key="1">
    <source>
        <dbReference type="Pfam" id="PF26154"/>
    </source>
</evidence>
<dbReference type="InterPro" id="IPR058355">
    <property type="entry name" value="DUF8042"/>
</dbReference>
<keyword evidence="3" id="KW-1185">Reference proteome</keyword>
<dbReference type="OrthoDB" id="7869153at2"/>
<organism evidence="2 3">
    <name type="scientific">Lentibacillus halodurans</name>
    <dbReference type="NCBI Taxonomy" id="237679"/>
    <lineage>
        <taxon>Bacteria</taxon>
        <taxon>Bacillati</taxon>
        <taxon>Bacillota</taxon>
        <taxon>Bacilli</taxon>
        <taxon>Bacillales</taxon>
        <taxon>Bacillaceae</taxon>
        <taxon>Lentibacillus</taxon>
    </lineage>
</organism>
<evidence type="ECO:0000313" key="3">
    <source>
        <dbReference type="Proteomes" id="UP000198642"/>
    </source>
</evidence>
<dbReference type="AlphaFoldDB" id="A0A1I1A341"/>
<dbReference type="Pfam" id="PF26154">
    <property type="entry name" value="DUF8042"/>
    <property type="match status" value="1"/>
</dbReference>
<reference evidence="2 3" key="1">
    <citation type="submission" date="2016-10" db="EMBL/GenBank/DDBJ databases">
        <authorList>
            <person name="de Groot N.N."/>
        </authorList>
    </citation>
    <scope>NUCLEOTIDE SEQUENCE [LARGE SCALE GENOMIC DNA]</scope>
    <source>
        <strain evidence="2 3">CGMCC 1.3702</strain>
    </source>
</reference>
<proteinExistence type="predicted"/>
<feature type="domain" description="DUF8042" evidence="1">
    <location>
        <begin position="9"/>
        <end position="112"/>
    </location>
</feature>
<gene>
    <name evidence="2" type="ORF">SAMN04488072_1162</name>
</gene>
<evidence type="ECO:0000313" key="2">
    <source>
        <dbReference type="EMBL" id="SFB32391.1"/>
    </source>
</evidence>
<dbReference type="InterPro" id="IPR026838">
    <property type="entry name" value="YheC/D"/>
</dbReference>
<dbReference type="Proteomes" id="UP000198642">
    <property type="component" value="Unassembled WGS sequence"/>
</dbReference>
<dbReference type="GO" id="GO:0005524">
    <property type="term" value="F:ATP binding"/>
    <property type="evidence" value="ECO:0007669"/>
    <property type="project" value="InterPro"/>
</dbReference>